<sequence>MCMLLFNLFKFQQPCNCF</sequence>
<protein>
    <submittedName>
        <fullName evidence="1">Uncharacterized protein</fullName>
    </submittedName>
</protein>
<accession>A0A0E9Q8A8</accession>
<reference evidence="1" key="2">
    <citation type="journal article" date="2015" name="Fish Shellfish Immunol.">
        <title>Early steps in the European eel (Anguilla anguilla)-Vibrio vulnificus interaction in the gills: Role of the RtxA13 toxin.</title>
        <authorList>
            <person name="Callol A."/>
            <person name="Pajuelo D."/>
            <person name="Ebbesson L."/>
            <person name="Teles M."/>
            <person name="MacKenzie S."/>
            <person name="Amaro C."/>
        </authorList>
    </citation>
    <scope>NUCLEOTIDE SEQUENCE</scope>
</reference>
<evidence type="ECO:0000313" key="1">
    <source>
        <dbReference type="EMBL" id="JAH12585.1"/>
    </source>
</evidence>
<dbReference type="AlphaFoldDB" id="A0A0E9Q8A8"/>
<name>A0A0E9Q8A8_ANGAN</name>
<organism evidence="1">
    <name type="scientific">Anguilla anguilla</name>
    <name type="common">European freshwater eel</name>
    <name type="synonym">Muraena anguilla</name>
    <dbReference type="NCBI Taxonomy" id="7936"/>
    <lineage>
        <taxon>Eukaryota</taxon>
        <taxon>Metazoa</taxon>
        <taxon>Chordata</taxon>
        <taxon>Craniata</taxon>
        <taxon>Vertebrata</taxon>
        <taxon>Euteleostomi</taxon>
        <taxon>Actinopterygii</taxon>
        <taxon>Neopterygii</taxon>
        <taxon>Teleostei</taxon>
        <taxon>Anguilliformes</taxon>
        <taxon>Anguillidae</taxon>
        <taxon>Anguilla</taxon>
    </lineage>
</organism>
<reference evidence="1" key="1">
    <citation type="submission" date="2014-11" db="EMBL/GenBank/DDBJ databases">
        <authorList>
            <person name="Amaro Gonzalez C."/>
        </authorList>
    </citation>
    <scope>NUCLEOTIDE SEQUENCE</scope>
</reference>
<dbReference type="EMBL" id="GBXM01095992">
    <property type="protein sequence ID" value="JAH12585.1"/>
    <property type="molecule type" value="Transcribed_RNA"/>
</dbReference>
<proteinExistence type="predicted"/>